<dbReference type="RefSeq" id="WP_116625590.1">
    <property type="nucleotide sequence ID" value="NZ_QURN01000019.1"/>
</dbReference>
<dbReference type="Proteomes" id="UP000262379">
    <property type="component" value="Unassembled WGS sequence"/>
</dbReference>
<gene>
    <name evidence="2" type="ORF">DY251_19535</name>
</gene>
<keyword evidence="3" id="KW-1185">Reference proteome</keyword>
<dbReference type="AlphaFoldDB" id="A0A371X630"/>
<feature type="compositionally biased region" description="Acidic residues" evidence="1">
    <location>
        <begin position="38"/>
        <end position="66"/>
    </location>
</feature>
<evidence type="ECO:0000313" key="2">
    <source>
        <dbReference type="EMBL" id="RFC64669.1"/>
    </source>
</evidence>
<dbReference type="EMBL" id="QURN01000019">
    <property type="protein sequence ID" value="RFC64669.1"/>
    <property type="molecule type" value="Genomic_DNA"/>
</dbReference>
<evidence type="ECO:0000256" key="1">
    <source>
        <dbReference type="SAM" id="MobiDB-lite"/>
    </source>
</evidence>
<accession>A0A371X630</accession>
<organism evidence="2 3">
    <name type="scientific">Mesorhizobium denitrificans</name>
    <dbReference type="NCBI Taxonomy" id="2294114"/>
    <lineage>
        <taxon>Bacteria</taxon>
        <taxon>Pseudomonadati</taxon>
        <taxon>Pseudomonadota</taxon>
        <taxon>Alphaproteobacteria</taxon>
        <taxon>Hyphomicrobiales</taxon>
        <taxon>Phyllobacteriaceae</taxon>
        <taxon>Mesorhizobium</taxon>
    </lineage>
</organism>
<comment type="caution">
    <text evidence="2">The sequence shown here is derived from an EMBL/GenBank/DDBJ whole genome shotgun (WGS) entry which is preliminary data.</text>
</comment>
<sequence length="160" mass="17315">MATGRGPDGKDLGNHVTDQDVVSVDEDIGAIEPAPADDYYDPTEEEQEPDEDATLDDVDEGHAETDDDLSALDQLDAEGLEVADGASYSQEMAVKETALAERRREANQAAIIQLDPALFAAAEQRLFDQIASGETLHRAQQRIQEAVNRGLSNQGFDMQG</sequence>
<feature type="region of interest" description="Disordered" evidence="1">
    <location>
        <begin position="1"/>
        <end position="66"/>
    </location>
</feature>
<evidence type="ECO:0000313" key="3">
    <source>
        <dbReference type="Proteomes" id="UP000262379"/>
    </source>
</evidence>
<reference evidence="3" key="1">
    <citation type="submission" date="2018-08" db="EMBL/GenBank/DDBJ databases">
        <authorList>
            <person name="Im W.T."/>
        </authorList>
    </citation>
    <scope>NUCLEOTIDE SEQUENCE [LARGE SCALE GENOMIC DNA]</scope>
    <source>
        <strain evidence="3">LA-28</strain>
    </source>
</reference>
<name>A0A371X630_9HYPH</name>
<protein>
    <submittedName>
        <fullName evidence="2">Uncharacterized protein</fullName>
    </submittedName>
</protein>
<proteinExistence type="predicted"/>